<evidence type="ECO:0000256" key="2">
    <source>
        <dbReference type="SAM" id="MobiDB-lite"/>
    </source>
</evidence>
<sequence length="1230" mass="136268">MSSQTHVYNNNTIFHLNHRCHKQHFQIPLNSAGFTTSIEILKPHRSSLADQGRSLPSHRPLVIRLRIRSTLEASSRSQENIAAMGLLGLGVKEDGSNSWDFRKLFNSKDPNTTLNTQLPSNKDPSTPTNARQASRPNTLLNKRTAASFMDSDHSPKKIKMEESPDQLSSNRRRSSCQSSRFDEPPANSRSSNFPPKSKSKLEVIELSSGDDEAPIRIEPVARMRVNTFRPSDRASGFSRPAHGKYKPVPMDAKPMDVEPMIQQSQFDTTDAKPSIQQSLSDTTDAKPIVQQRRFDTTPAKAQGPFVLEEESSEDEATTTATAFMAPTAQTSFAAKPVVAKPTLPEDVKAAQRKESERLRLEALRKKSNPSAANGRKDTPAGIVAPRSRSMRSPVGLPRANGLNAPKRPLTRALPHMPLTLPAGHIQRSLARPGQKLKAPSDKANKNLSTTGTNVVDAKPSADVSHGQSNGTRTNLATNQAESPKLPDTEVPLVKEQDGRSPLEMPESQPINVARKIENDNEKALSELNAMRTQSSVKAARAAKLESLRAAKRDDLKRAAEQADLEAKQRTEETSRRLIESRLEREAKEEQERVERRATAQRLAESSKASLQVVNKERAQQEKERRAQKSTENEAMLDLKRAKADRAQKLKERNARNAQADMDAETKKNVGVSHTDGLVLDIAPEPIRTAPQLEPAQPTKAGPFSLNSAAGTSAMEQRASQHTPSTYMPLTAKIANHAGQTQPCAVNVNPHRSGQHQGRATETNNSIASQIKAIGSITAPDGRLYLWREIGDQTWAETINFWKEVTGVAKGEDSLRKRFRALKVLVEHTEADIGLMKQLAVGDKEAEIRINRLAHEVCAVPTAEPQRPTVRLAVRKDSSVAIAPRINPPTFPPPVPAPRVDTAILENPRDDPAQYAEEHLANAAQRPTTGGKQLTAEFLASLTQNVVAACEEASIQNIESEPESDMELEDYCYRVYHIVRREFTLDDANEGYEVDDMPWRECCEARESVEEANSAAKKYVRFNRVPKFRHPDEEHEEGSGHGLIRALHAADIDNEDDAHADTGDEADDSDPLATERRSHPSSHAPVTGDEMYFYLQRGRNEVQVRVVAQLRLAWAKKRPKSKVGWLSRTCWRVRKRICSDALFDEAVAEDVDTASYTDLSLANSVAIQYFVDKTVKPSNTDLDSFCKEKSEVLHNLLEKSNDGDVFKGQAQVGEDSVEVWVEKSRLAGPRN</sequence>
<evidence type="ECO:0000256" key="1">
    <source>
        <dbReference type="SAM" id="Coils"/>
    </source>
</evidence>
<protein>
    <submittedName>
        <fullName evidence="3">Uncharacterized protein</fullName>
    </submittedName>
</protein>
<gene>
    <name evidence="3" type="ORF">ZT3D7_G3703</name>
</gene>
<feature type="coiled-coil region" evidence="1">
    <location>
        <begin position="513"/>
        <end position="572"/>
    </location>
</feature>
<accession>A0A1X7RMC0</accession>
<feature type="compositionally biased region" description="Basic and acidic residues" evidence="2">
    <location>
        <begin position="584"/>
        <end position="597"/>
    </location>
</feature>
<feature type="region of interest" description="Disordered" evidence="2">
    <location>
        <begin position="429"/>
        <end position="490"/>
    </location>
</feature>
<feature type="compositionally biased region" description="Polar residues" evidence="2">
    <location>
        <begin position="108"/>
        <end position="141"/>
    </location>
</feature>
<feature type="region of interest" description="Disordered" evidence="2">
    <location>
        <begin position="692"/>
        <end position="722"/>
    </location>
</feature>
<dbReference type="Proteomes" id="UP000215127">
    <property type="component" value="Chromosome 3"/>
</dbReference>
<feature type="region of interest" description="Disordered" evidence="2">
    <location>
        <begin position="584"/>
        <end position="671"/>
    </location>
</feature>
<feature type="compositionally biased region" description="Polar residues" evidence="2">
    <location>
        <begin position="465"/>
        <end position="481"/>
    </location>
</feature>
<proteinExistence type="predicted"/>
<dbReference type="EMBL" id="LT853694">
    <property type="protein sequence ID" value="SMQ48553.1"/>
    <property type="molecule type" value="Genomic_DNA"/>
</dbReference>
<feature type="region of interest" description="Disordered" evidence="2">
    <location>
        <begin position="362"/>
        <end position="408"/>
    </location>
</feature>
<feature type="compositionally biased region" description="Polar residues" evidence="2">
    <location>
        <begin position="704"/>
        <end position="722"/>
    </location>
</feature>
<feature type="region of interest" description="Disordered" evidence="2">
    <location>
        <begin position="1055"/>
        <end position="1084"/>
    </location>
</feature>
<name>A0A1X7RMC0_ZYMT9</name>
<keyword evidence="1" id="KW-0175">Coiled coil</keyword>
<feature type="compositionally biased region" description="Basic and acidic residues" evidence="2">
    <location>
        <begin position="150"/>
        <end position="162"/>
    </location>
</feature>
<reference evidence="3 4" key="1">
    <citation type="submission" date="2016-06" db="EMBL/GenBank/DDBJ databases">
        <authorList>
            <person name="Kjaerup R.B."/>
            <person name="Dalgaard T.S."/>
            <person name="Juul-Madsen H.R."/>
        </authorList>
    </citation>
    <scope>NUCLEOTIDE SEQUENCE [LARGE SCALE GENOMIC DNA]</scope>
</reference>
<feature type="region of interest" description="Disordered" evidence="2">
    <location>
        <begin position="102"/>
        <end position="198"/>
    </location>
</feature>
<dbReference type="AlphaFoldDB" id="A0A1X7RMC0"/>
<evidence type="ECO:0000313" key="4">
    <source>
        <dbReference type="Proteomes" id="UP000215127"/>
    </source>
</evidence>
<evidence type="ECO:0000313" key="3">
    <source>
        <dbReference type="EMBL" id="SMQ48553.1"/>
    </source>
</evidence>
<feature type="compositionally biased region" description="Basic and acidic residues" evidence="2">
    <location>
        <begin position="614"/>
        <end position="654"/>
    </location>
</feature>
<organism evidence="3 4">
    <name type="scientific">Zymoseptoria tritici (strain ST99CH_3D7)</name>
    <dbReference type="NCBI Taxonomy" id="1276538"/>
    <lineage>
        <taxon>Eukaryota</taxon>
        <taxon>Fungi</taxon>
        <taxon>Dikarya</taxon>
        <taxon>Ascomycota</taxon>
        <taxon>Pezizomycotina</taxon>
        <taxon>Dothideomycetes</taxon>
        <taxon>Dothideomycetidae</taxon>
        <taxon>Mycosphaerellales</taxon>
        <taxon>Mycosphaerellaceae</taxon>
        <taxon>Zymoseptoria</taxon>
    </lineage>
</organism>
<keyword evidence="4" id="KW-1185">Reference proteome</keyword>